<name>A0A0M3T2E2_9GAMM</name>
<keyword evidence="1" id="KW-0472">Membrane</keyword>
<evidence type="ECO:0000313" key="3">
    <source>
        <dbReference type="Proteomes" id="UP000068905"/>
    </source>
</evidence>
<accession>A0A0M3T2E2</accession>
<dbReference type="EMBL" id="CP006911">
    <property type="protein sequence ID" value="ALE02701.1"/>
    <property type="molecule type" value="Genomic_DNA"/>
</dbReference>
<dbReference type="STRING" id="1125411.W908_04605"/>
<keyword evidence="1" id="KW-1133">Transmembrane helix</keyword>
<dbReference type="AlphaFoldDB" id="A0A0M3T2E2"/>
<dbReference type="KEGG" id="tsn:W908_04605"/>
<evidence type="ECO:0000256" key="1">
    <source>
        <dbReference type="SAM" id="Phobius"/>
    </source>
</evidence>
<organism evidence="2 3">
    <name type="scientific">Candidatus Pseudothioglobus singularis PS1</name>
    <dbReference type="NCBI Taxonomy" id="1125411"/>
    <lineage>
        <taxon>Bacteria</taxon>
        <taxon>Pseudomonadati</taxon>
        <taxon>Pseudomonadota</taxon>
        <taxon>Gammaproteobacteria</taxon>
        <taxon>Candidatus Pseudothioglobaceae</taxon>
        <taxon>Candidatus Pseudothioglobus</taxon>
    </lineage>
</organism>
<dbReference type="RefSeq" id="WP_053820114.1">
    <property type="nucleotide sequence ID" value="NZ_CP006911.1"/>
</dbReference>
<feature type="transmembrane region" description="Helical" evidence="1">
    <location>
        <begin position="12"/>
        <end position="32"/>
    </location>
</feature>
<keyword evidence="1" id="KW-0812">Transmembrane</keyword>
<proteinExistence type="predicted"/>
<dbReference type="Proteomes" id="UP000068905">
    <property type="component" value="Chromosome"/>
</dbReference>
<keyword evidence="3" id="KW-1185">Reference proteome</keyword>
<protein>
    <submittedName>
        <fullName evidence="2">Uncharacterized protein</fullName>
    </submittedName>
</protein>
<evidence type="ECO:0000313" key="2">
    <source>
        <dbReference type="EMBL" id="ALE02701.1"/>
    </source>
</evidence>
<gene>
    <name evidence="2" type="ORF">W908_04605</name>
</gene>
<reference evidence="2 3" key="1">
    <citation type="journal article" date="2015" name="Genome Announc.">
        <title>Genome Sequence of 'Candidatus Thioglobus singularis' Strain PS1, a Mixotroph from the SUP05 Clade of Marine Gammaproteobacteria.</title>
        <authorList>
            <person name="Marshall K.T."/>
            <person name="Morris R.M."/>
        </authorList>
    </citation>
    <scope>NUCLEOTIDE SEQUENCE [LARGE SCALE GENOMIC DNA]</scope>
    <source>
        <strain evidence="2 3">PS1</strain>
    </source>
</reference>
<sequence>MLSLKQTMIDFLVPTPLTIGFLLVPFCGLFFLKRTKYRKLGIGLIIVFVGFLLYTVLGFLLLWLSVSVLGAHPGAESLIN</sequence>
<feature type="transmembrane region" description="Helical" evidence="1">
    <location>
        <begin position="44"/>
        <end position="64"/>
    </location>
</feature>